<sequence>MRATSRTVREPHHRLGSRLRLIVSAVKPAVAGCPSRKLPDHPLLPHAVVGVLGLAGGGGFRDASLHQRTRVLRSDTMNTPAEALALSHIGYAEAQVVARFIDEKLRAAVDERTPTGLHGIAFQGQLLRTIAWLRSLAKLDDPGNDFQAITSAARSVFESAVDVTLMHFDGSANGPEKMDAWEDSAKLKHSQNATEYLAASGRAPPTRSGR</sequence>
<gene>
    <name evidence="1" type="ordered locus">Adeh_2811</name>
</gene>
<dbReference type="HOGENOM" id="CLU_1307999_0_0_7"/>
<accession>Q2ILP7</accession>
<dbReference type="AlphaFoldDB" id="Q2ILP7"/>
<evidence type="ECO:0000313" key="2">
    <source>
        <dbReference type="Proteomes" id="UP000001935"/>
    </source>
</evidence>
<dbReference type="Proteomes" id="UP000001935">
    <property type="component" value="Chromosome"/>
</dbReference>
<evidence type="ECO:0000313" key="1">
    <source>
        <dbReference type="EMBL" id="ABC82581.1"/>
    </source>
</evidence>
<proteinExistence type="predicted"/>
<organism evidence="1 2">
    <name type="scientific">Anaeromyxobacter dehalogenans (strain 2CP-C)</name>
    <dbReference type="NCBI Taxonomy" id="290397"/>
    <lineage>
        <taxon>Bacteria</taxon>
        <taxon>Pseudomonadati</taxon>
        <taxon>Myxococcota</taxon>
        <taxon>Myxococcia</taxon>
        <taxon>Myxococcales</taxon>
        <taxon>Cystobacterineae</taxon>
        <taxon>Anaeromyxobacteraceae</taxon>
        <taxon>Anaeromyxobacter</taxon>
    </lineage>
</organism>
<dbReference type="EMBL" id="CP000251">
    <property type="protein sequence ID" value="ABC82581.1"/>
    <property type="molecule type" value="Genomic_DNA"/>
</dbReference>
<name>Q2ILP7_ANADE</name>
<protein>
    <submittedName>
        <fullName evidence="1">Uncharacterized protein</fullName>
    </submittedName>
</protein>
<dbReference type="STRING" id="290397.Adeh_2811"/>
<reference evidence="1 2" key="1">
    <citation type="submission" date="2006-01" db="EMBL/GenBank/DDBJ databases">
        <title>Complete sequence of Anaeromyxobacter dehalogenans 2CP-C.</title>
        <authorList>
            <consortium name="US DOE Joint Genome Institute"/>
            <person name="Copeland A."/>
            <person name="Lucas S."/>
            <person name="Lapidus A."/>
            <person name="Barry K."/>
            <person name="Detter J.C."/>
            <person name="Glavina T."/>
            <person name="Hammon N."/>
            <person name="Israni S."/>
            <person name="Pitluck S."/>
            <person name="Brettin T."/>
            <person name="Bruce D."/>
            <person name="Han C."/>
            <person name="Tapia R."/>
            <person name="Gilna P."/>
            <person name="Kiss H."/>
            <person name="Schmutz J."/>
            <person name="Larimer F."/>
            <person name="Land M."/>
            <person name="Kyrpides N."/>
            <person name="Anderson I."/>
            <person name="Sanford R.A."/>
            <person name="Ritalahti K.M."/>
            <person name="Thomas H.S."/>
            <person name="Kirby J.R."/>
            <person name="Zhulin I.B."/>
            <person name="Loeffler F.E."/>
            <person name="Richardson P."/>
        </authorList>
    </citation>
    <scope>NUCLEOTIDE SEQUENCE [LARGE SCALE GENOMIC DNA]</scope>
    <source>
        <strain evidence="1 2">2CP-C</strain>
    </source>
</reference>
<dbReference type="KEGG" id="ade:Adeh_2811"/>